<keyword evidence="3" id="KW-1185">Reference proteome</keyword>
<name>A0A2P7RSA7_9HYPH</name>
<keyword evidence="1" id="KW-0812">Transmembrane</keyword>
<feature type="transmembrane region" description="Helical" evidence="1">
    <location>
        <begin position="29"/>
        <end position="48"/>
    </location>
</feature>
<organism evidence="2 3">
    <name type="scientific">Kumtagia ephedrae</name>
    <dbReference type="NCBI Taxonomy" id="2116701"/>
    <lineage>
        <taxon>Bacteria</taxon>
        <taxon>Pseudomonadati</taxon>
        <taxon>Pseudomonadota</taxon>
        <taxon>Alphaproteobacteria</taxon>
        <taxon>Hyphomicrobiales</taxon>
        <taxon>Phyllobacteriaceae</taxon>
        <taxon>Kumtagia</taxon>
    </lineage>
</organism>
<keyword evidence="1" id="KW-0472">Membrane</keyword>
<evidence type="ECO:0000313" key="2">
    <source>
        <dbReference type="EMBL" id="PSJ53070.1"/>
    </source>
</evidence>
<dbReference type="Proteomes" id="UP000241229">
    <property type="component" value="Unassembled WGS sequence"/>
</dbReference>
<dbReference type="RefSeq" id="WP_106775096.1">
    <property type="nucleotide sequence ID" value="NZ_PXYK01000035.1"/>
</dbReference>
<comment type="caution">
    <text evidence="2">The sequence shown here is derived from an EMBL/GenBank/DDBJ whole genome shotgun (WGS) entry which is preliminary data.</text>
</comment>
<dbReference type="InterPro" id="IPR021446">
    <property type="entry name" value="DUF3096"/>
</dbReference>
<dbReference type="AlphaFoldDB" id="A0A2P7RSA7"/>
<accession>A0A2P7RSA7</accession>
<reference evidence="2 3" key="1">
    <citation type="submission" date="2018-03" db="EMBL/GenBank/DDBJ databases">
        <title>The draft genome of Mesorhizobium sp. 6GN-30.</title>
        <authorList>
            <person name="Liu L."/>
            <person name="Li L."/>
            <person name="Wang T."/>
            <person name="Zhang X."/>
            <person name="Liang L."/>
        </authorList>
    </citation>
    <scope>NUCLEOTIDE SEQUENCE [LARGE SCALE GENOMIC DNA]</scope>
    <source>
        <strain evidence="2 3">6GN30</strain>
    </source>
</reference>
<protein>
    <submittedName>
        <fullName evidence="2">DUF3096 domain-containing protein</fullName>
    </submittedName>
</protein>
<proteinExistence type="predicted"/>
<sequence length="49" mass="5232">MDIANIAITPLVSLIAGVLILIMPRLLNYIVAIYLIIIGLLGLFPQLAG</sequence>
<dbReference type="Pfam" id="PF11295">
    <property type="entry name" value="DUF3096"/>
    <property type="match status" value="1"/>
</dbReference>
<dbReference type="EMBL" id="PXYK01000035">
    <property type="protein sequence ID" value="PSJ53070.1"/>
    <property type="molecule type" value="Genomic_DNA"/>
</dbReference>
<feature type="transmembrane region" description="Helical" evidence="1">
    <location>
        <begin position="6"/>
        <end position="22"/>
    </location>
</feature>
<gene>
    <name evidence="2" type="ORF">C7I84_25805</name>
</gene>
<keyword evidence="1" id="KW-1133">Transmembrane helix</keyword>
<evidence type="ECO:0000256" key="1">
    <source>
        <dbReference type="SAM" id="Phobius"/>
    </source>
</evidence>
<evidence type="ECO:0000313" key="3">
    <source>
        <dbReference type="Proteomes" id="UP000241229"/>
    </source>
</evidence>